<evidence type="ECO:0000313" key="2">
    <source>
        <dbReference type="EMBL" id="ABF95998.1"/>
    </source>
</evidence>
<reference evidence="2" key="2">
    <citation type="submission" date="2006-06" db="EMBL/GenBank/DDBJ databases">
        <authorList>
            <person name="Buell R."/>
            <person name="Wing R.A."/>
            <person name="McCombie W.A."/>
            <person name="Ouyang S."/>
        </authorList>
    </citation>
    <scope>NUCLEOTIDE SEQUENCE</scope>
</reference>
<protein>
    <submittedName>
        <fullName evidence="2">Retrotransposon protein, putative, unclassified</fullName>
    </submittedName>
</protein>
<accession>Q10LA9</accession>
<feature type="compositionally biased region" description="Polar residues" evidence="1">
    <location>
        <begin position="132"/>
        <end position="143"/>
    </location>
</feature>
<name>Q10LA9_ORYSJ</name>
<organism evidence="2">
    <name type="scientific">Oryza sativa subsp. japonica</name>
    <name type="common">Rice</name>
    <dbReference type="NCBI Taxonomy" id="39947"/>
    <lineage>
        <taxon>Eukaryota</taxon>
        <taxon>Viridiplantae</taxon>
        <taxon>Streptophyta</taxon>
        <taxon>Embryophyta</taxon>
        <taxon>Tracheophyta</taxon>
        <taxon>Spermatophyta</taxon>
        <taxon>Magnoliopsida</taxon>
        <taxon>Liliopsida</taxon>
        <taxon>Poales</taxon>
        <taxon>Poaceae</taxon>
        <taxon>BOP clade</taxon>
        <taxon>Oryzoideae</taxon>
        <taxon>Oryzeae</taxon>
        <taxon>Oryzinae</taxon>
        <taxon>Oryza</taxon>
        <taxon>Oryza sativa</taxon>
    </lineage>
</organism>
<feature type="region of interest" description="Disordered" evidence="1">
    <location>
        <begin position="44"/>
        <end position="166"/>
    </location>
</feature>
<reference evidence="2" key="1">
    <citation type="journal article" date="2005" name="Genome Res.">
        <title>Sequence, annotation, and analysis of synteny between rice chromosome 3 and diverged grass species.</title>
        <authorList>
            <consortium name="Rice Chromosome 3 Sequencing Consortium"/>
            <person name="Buell C.R."/>
            <person name="Yuan Q."/>
            <person name="Ouyang S."/>
            <person name="Liu J."/>
            <person name="Zhu W."/>
            <person name="Wang A."/>
            <person name="Maiti R."/>
            <person name="Haas B."/>
            <person name="Wortman J."/>
            <person name="Pertea M."/>
            <person name="Jones K.M."/>
            <person name="Kim M."/>
            <person name="Overton L."/>
            <person name="Tsitrin T."/>
            <person name="Fadrosh D."/>
            <person name="Bera J."/>
            <person name="Weaver B."/>
            <person name="Jin S."/>
            <person name="Johri S."/>
            <person name="Reardon M."/>
            <person name="Webb K."/>
            <person name="Hill J."/>
            <person name="Moffat K."/>
            <person name="Tallon L."/>
            <person name="Van Aken S."/>
            <person name="Lewis M."/>
            <person name="Utterback T."/>
            <person name="Feldblyum T."/>
            <person name="Zismann V."/>
            <person name="Iobst S."/>
            <person name="Hsiao J."/>
            <person name="de Vazeille A.R."/>
            <person name="Salzberg S.L."/>
            <person name="White O."/>
            <person name="Fraser C."/>
            <person name="Yu Y."/>
            <person name="Kim H."/>
            <person name="Rambo T."/>
            <person name="Currie J."/>
            <person name="Collura K."/>
            <person name="Kernodle-Thompson S."/>
            <person name="Wei F."/>
            <person name="Kudrna K."/>
            <person name="Ammiraju J.S."/>
            <person name="Luo M."/>
            <person name="Goicoechea J.L."/>
            <person name="Wing R.A."/>
            <person name="Henry D."/>
            <person name="Oates R."/>
            <person name="Palmer M."/>
            <person name="Pries G."/>
            <person name="Saski C."/>
            <person name="Simmons J."/>
            <person name="Soderlund C."/>
            <person name="Nelson W."/>
            <person name="de la Bastide M."/>
            <person name="Spiegel L."/>
            <person name="Nascimento L."/>
            <person name="Huang E."/>
            <person name="Preston R."/>
            <person name="Zutavern T."/>
            <person name="Palmer L."/>
            <person name="O'Shaughnessy A."/>
            <person name="Dike S."/>
            <person name="McCombie W.R."/>
            <person name="Minx P."/>
            <person name="Cordum H."/>
            <person name="Wilson R."/>
            <person name="Jin W."/>
            <person name="Lee H.R."/>
            <person name="Jiang J."/>
            <person name="Jackson S."/>
        </authorList>
    </citation>
    <scope>NUCLEOTIDE SEQUENCE [LARGE SCALE GENOMIC DNA]</scope>
</reference>
<proteinExistence type="predicted"/>
<feature type="compositionally biased region" description="Basic and acidic residues" evidence="1">
    <location>
        <begin position="45"/>
        <end position="78"/>
    </location>
</feature>
<gene>
    <name evidence="2" type="ordered locus">LOC_Os03g23870</name>
</gene>
<dbReference type="EMBL" id="DP000009">
    <property type="protein sequence ID" value="ABF95998.1"/>
    <property type="molecule type" value="Genomic_DNA"/>
</dbReference>
<sequence>MVHCVCVPWLIPGREFYAQISSEITSEFPGVTKVTMLGKLAAKRKPSDIDPAGKDPESTDKETGSAAARESEPTEENRSTGSQSATVNVEAGNKPLTGNQSAEAETDAHQKPPIGDQLEVEPNKDIPETEEQTSIPPFNNTNAGPKVSTFDKIQGTARPPPKVITGPIIGDEEEILRIRSAEDSCPPILVKWNEAKTATLEKLVPHLGTLEAGTRAQLHETRELARKTEHDLRDWIAELQDSNFELSGSSKGLPITEGTAIRIGYTLIRGVHLYPQDTSFSRVTTCHIPPRRQGTPKVDTIQSLTSGSVNIIITRAAKAQHTKTTKNSGRLGRRPQALDGRHELDTKAFIFKELLFCAWEKLSKTEYNHRTQQDTPTNAE</sequence>
<dbReference type="AlphaFoldDB" id="Q10LA9"/>
<feature type="region of interest" description="Disordered" evidence="1">
    <location>
        <begin position="319"/>
        <end position="338"/>
    </location>
</feature>
<evidence type="ECO:0000256" key="1">
    <source>
        <dbReference type="SAM" id="MobiDB-lite"/>
    </source>
</evidence>